<sequence>MMATINYDDYVQCQLRWVRSLLATSKIRPDLAGGKAEEYTDCALRAFNRLAVLPKGNSE</sequence>
<keyword evidence="2" id="KW-1185">Reference proteome</keyword>
<reference evidence="1 2" key="1">
    <citation type="submission" date="2018-07" db="EMBL/GenBank/DDBJ databases">
        <title>Genomic Encyclopedia of Type Strains, Phase III (KMG-III): the genomes of soil and plant-associated and newly described type strains.</title>
        <authorList>
            <person name="Whitman W."/>
        </authorList>
    </citation>
    <scope>NUCLEOTIDE SEQUENCE [LARGE SCALE GENOMIC DNA]</scope>
    <source>
        <strain evidence="1 2">CECT 8488</strain>
    </source>
</reference>
<name>A0A3D9HK07_9PROT</name>
<dbReference type="EMBL" id="QRDW01000005">
    <property type="protein sequence ID" value="RED49837.1"/>
    <property type="molecule type" value="Genomic_DNA"/>
</dbReference>
<accession>A0A3D9HK07</accession>
<evidence type="ECO:0000313" key="2">
    <source>
        <dbReference type="Proteomes" id="UP000256845"/>
    </source>
</evidence>
<dbReference type="AlphaFoldDB" id="A0A3D9HK07"/>
<gene>
    <name evidence="1" type="ORF">DFP90_105209</name>
</gene>
<protein>
    <submittedName>
        <fullName evidence="1">Uncharacterized protein</fullName>
    </submittedName>
</protein>
<dbReference type="RefSeq" id="WP_115937082.1">
    <property type="nucleotide sequence ID" value="NZ_QRDW01000005.1"/>
</dbReference>
<organism evidence="1 2">
    <name type="scientific">Aestuariispira insulae</name>
    <dbReference type="NCBI Taxonomy" id="1461337"/>
    <lineage>
        <taxon>Bacteria</taxon>
        <taxon>Pseudomonadati</taxon>
        <taxon>Pseudomonadota</taxon>
        <taxon>Alphaproteobacteria</taxon>
        <taxon>Rhodospirillales</taxon>
        <taxon>Kiloniellaceae</taxon>
        <taxon>Aestuariispira</taxon>
    </lineage>
</organism>
<comment type="caution">
    <text evidence="1">The sequence shown here is derived from an EMBL/GenBank/DDBJ whole genome shotgun (WGS) entry which is preliminary data.</text>
</comment>
<proteinExistence type="predicted"/>
<dbReference type="Proteomes" id="UP000256845">
    <property type="component" value="Unassembled WGS sequence"/>
</dbReference>
<evidence type="ECO:0000313" key="1">
    <source>
        <dbReference type="EMBL" id="RED49837.1"/>
    </source>
</evidence>